<keyword evidence="3" id="KW-1185">Reference proteome</keyword>
<protein>
    <submittedName>
        <fullName evidence="2">Amidohydrolase family protein</fullName>
    </submittedName>
</protein>
<evidence type="ECO:0000259" key="1">
    <source>
        <dbReference type="Pfam" id="PF04909"/>
    </source>
</evidence>
<evidence type="ECO:0000313" key="3">
    <source>
        <dbReference type="Proteomes" id="UP001589828"/>
    </source>
</evidence>
<reference evidence="2 3" key="1">
    <citation type="submission" date="2024-09" db="EMBL/GenBank/DDBJ databases">
        <authorList>
            <person name="Sun Q."/>
            <person name="Mori K."/>
        </authorList>
    </citation>
    <scope>NUCLEOTIDE SEQUENCE [LARGE SCALE GENOMIC DNA]</scope>
    <source>
        <strain evidence="2 3">NCAIM B.02415</strain>
    </source>
</reference>
<feature type="domain" description="Amidohydrolase-related" evidence="1">
    <location>
        <begin position="238"/>
        <end position="383"/>
    </location>
</feature>
<comment type="caution">
    <text evidence="2">The sequence shown here is derived from an EMBL/GenBank/DDBJ whole genome shotgun (WGS) entry which is preliminary data.</text>
</comment>
<dbReference type="InterPro" id="IPR006680">
    <property type="entry name" value="Amidohydro-rel"/>
</dbReference>
<gene>
    <name evidence="2" type="ORF">ACFFGT_05965</name>
</gene>
<dbReference type="SUPFAM" id="SSF51556">
    <property type="entry name" value="Metallo-dependent hydrolases"/>
    <property type="match status" value="1"/>
</dbReference>
<evidence type="ECO:0000313" key="2">
    <source>
        <dbReference type="EMBL" id="MFC0513733.1"/>
    </source>
</evidence>
<dbReference type="EMBL" id="JBHLTS010000017">
    <property type="protein sequence ID" value="MFC0513733.1"/>
    <property type="molecule type" value="Genomic_DNA"/>
</dbReference>
<proteinExistence type="predicted"/>
<accession>A0ABV6L1X8</accession>
<dbReference type="Proteomes" id="UP001589828">
    <property type="component" value="Unassembled WGS sequence"/>
</dbReference>
<dbReference type="InterPro" id="IPR032466">
    <property type="entry name" value="Metal_Hydrolase"/>
</dbReference>
<sequence>MIKGTSMLKMITRLTCLSLPVILLSSQNYQHKKTAKPAKDVSDGRYYTVDDFKKVKKIDSHVHLTEDIDTAFISQAQADNFRMLTINVYSSSGTPIEEQQDFAIKLVKAHPGLIAYATTFSLKNYNEPGWQSEVIAYLKNSFAKGAIAVKVWKNVGMQLRDKDNKLVFVDNERFDTIFNYLAINHIPLIGHLGEHKNSWLPLDKMTVKGNRDYAAAHSEEYMYLHPDRPSYEYYLKVRDHMLDKNPRLRFIGAHLGALEWSVTELGKTLDKYPNMAVDMAERVSHLQYQAKTNWQGVHDFFIKYQDRILYGTDMRHDAMDIVNEHITTPAGLKKHVHEVWLRHWRFFTTNEKMRVPKVEGEFYGLKLPRGVVDKIYYKNAQKWIPGVPK</sequence>
<name>A0ABV6L1X8_9SPHI</name>
<dbReference type="Pfam" id="PF04909">
    <property type="entry name" value="Amidohydro_2"/>
    <property type="match status" value="1"/>
</dbReference>
<organism evidence="2 3">
    <name type="scientific">Mucilaginibacter angelicae</name>
    <dbReference type="NCBI Taxonomy" id="869718"/>
    <lineage>
        <taxon>Bacteria</taxon>
        <taxon>Pseudomonadati</taxon>
        <taxon>Bacteroidota</taxon>
        <taxon>Sphingobacteriia</taxon>
        <taxon>Sphingobacteriales</taxon>
        <taxon>Sphingobacteriaceae</taxon>
        <taxon>Mucilaginibacter</taxon>
    </lineage>
</organism>
<dbReference type="Gene3D" id="3.20.20.140">
    <property type="entry name" value="Metal-dependent hydrolases"/>
    <property type="match status" value="1"/>
</dbReference>
<dbReference type="RefSeq" id="WP_377021591.1">
    <property type="nucleotide sequence ID" value="NZ_JBHLTS010000017.1"/>
</dbReference>